<dbReference type="AlphaFoldDB" id="B3RJC2"/>
<feature type="transmembrane region" description="Helical" evidence="5">
    <location>
        <begin position="65"/>
        <end position="87"/>
    </location>
</feature>
<dbReference type="GO" id="GO:0016020">
    <property type="term" value="C:membrane"/>
    <property type="evidence" value="ECO:0000318"/>
    <property type="project" value="GO_Central"/>
</dbReference>
<dbReference type="GO" id="GO:0030968">
    <property type="term" value="P:endoplasmic reticulum unfolded protein response"/>
    <property type="evidence" value="ECO:0000318"/>
    <property type="project" value="GO_Central"/>
</dbReference>
<name>B3RJC2_TRIAD</name>
<dbReference type="InterPro" id="IPR006214">
    <property type="entry name" value="Bax_inhibitor_1-related"/>
</dbReference>
<feature type="transmembrane region" description="Helical" evidence="5">
    <location>
        <begin position="175"/>
        <end position="193"/>
    </location>
</feature>
<dbReference type="STRING" id="10228.B3RJC2"/>
<dbReference type="RefSeq" id="XP_002108506.1">
    <property type="nucleotide sequence ID" value="XM_002108470.1"/>
</dbReference>
<dbReference type="CTD" id="6749720"/>
<proteinExistence type="inferred from homology"/>
<dbReference type="KEGG" id="tad:TRIADDRAFT_49581"/>
<sequence length="234" mass="26171">MATAPPTATKTFYHDDFNYGVNVAQAEKSIRLAFLRKVYGIVCTQLLLTTATCALFMFVPTLKAFIQTSHAIVFICMALTIVTLVALMMKQREAPTNMYLLMAFVSLVYSFTIYDSVIVLEAFFLTLAITTALTAFTFQSKYDFSAWGAGLISILWMLIVAGFLQLFFKSEAADMVLAIGGALLFCAFIIFDTQLILKRLSPEDYIIAAINLYLDIINLFIELLRILNHLSNRG</sequence>
<organism evidence="6 7">
    <name type="scientific">Trichoplax adhaerens</name>
    <name type="common">Trichoplax reptans</name>
    <dbReference type="NCBI Taxonomy" id="10228"/>
    <lineage>
        <taxon>Eukaryota</taxon>
        <taxon>Metazoa</taxon>
        <taxon>Placozoa</taxon>
        <taxon>Uniplacotomia</taxon>
        <taxon>Trichoplacea</taxon>
        <taxon>Trichoplacidae</taxon>
        <taxon>Trichoplax</taxon>
    </lineage>
</organism>
<dbReference type="PANTHER" id="PTHR23291:SF50">
    <property type="entry name" value="PROTEIN LIFEGUARD 4"/>
    <property type="match status" value="1"/>
</dbReference>
<dbReference type="GeneID" id="6749720"/>
<evidence type="ECO:0000256" key="1">
    <source>
        <dbReference type="ARBA" id="ARBA00004141"/>
    </source>
</evidence>
<dbReference type="InParanoid" id="B3RJC2"/>
<comment type="similarity">
    <text evidence="5">Belongs to the BI1 family.</text>
</comment>
<accession>B3RJC2</accession>
<keyword evidence="4 5" id="KW-0472">Membrane</keyword>
<keyword evidence="3 5" id="KW-1133">Transmembrane helix</keyword>
<dbReference type="OrthoDB" id="7933078at2759"/>
<feature type="transmembrane region" description="Helical" evidence="5">
    <location>
        <begin position="205"/>
        <end position="224"/>
    </location>
</feature>
<dbReference type="EMBL" id="DS985241">
    <property type="protein sequence ID" value="EDV29304.1"/>
    <property type="molecule type" value="Genomic_DNA"/>
</dbReference>
<dbReference type="PANTHER" id="PTHR23291">
    <property type="entry name" value="BAX INHIBITOR-RELATED"/>
    <property type="match status" value="1"/>
</dbReference>
<feature type="transmembrane region" description="Helical" evidence="5">
    <location>
        <begin position="38"/>
        <end position="59"/>
    </location>
</feature>
<evidence type="ECO:0000256" key="3">
    <source>
        <dbReference type="ARBA" id="ARBA00022989"/>
    </source>
</evidence>
<dbReference type="HOGENOM" id="CLU_058671_0_0_1"/>
<feature type="transmembrane region" description="Helical" evidence="5">
    <location>
        <begin position="144"/>
        <end position="168"/>
    </location>
</feature>
<feature type="transmembrane region" description="Helical" evidence="5">
    <location>
        <begin position="99"/>
        <end position="124"/>
    </location>
</feature>
<evidence type="ECO:0000313" key="7">
    <source>
        <dbReference type="Proteomes" id="UP000009022"/>
    </source>
</evidence>
<evidence type="ECO:0000313" key="6">
    <source>
        <dbReference type="EMBL" id="EDV29304.1"/>
    </source>
</evidence>
<evidence type="ECO:0000256" key="5">
    <source>
        <dbReference type="RuleBase" id="RU004379"/>
    </source>
</evidence>
<keyword evidence="7" id="KW-1185">Reference proteome</keyword>
<dbReference type="FunCoup" id="B3RJC2">
    <property type="interactions" value="1282"/>
</dbReference>
<gene>
    <name evidence="6" type="ORF">TRIADDRAFT_49581</name>
</gene>
<keyword evidence="2 5" id="KW-0812">Transmembrane</keyword>
<dbReference type="GO" id="GO:0005262">
    <property type="term" value="F:calcium channel activity"/>
    <property type="evidence" value="ECO:0000318"/>
    <property type="project" value="GO_Central"/>
</dbReference>
<protein>
    <recommendedName>
        <fullName evidence="8">Transmembrane BAX inhibitor motif-containing protein 4</fullName>
    </recommendedName>
</protein>
<evidence type="ECO:0000256" key="2">
    <source>
        <dbReference type="ARBA" id="ARBA00022692"/>
    </source>
</evidence>
<evidence type="ECO:0000256" key="4">
    <source>
        <dbReference type="ARBA" id="ARBA00023136"/>
    </source>
</evidence>
<dbReference type="eggNOG" id="KOG2322">
    <property type="taxonomic scope" value="Eukaryota"/>
</dbReference>
<evidence type="ECO:0008006" key="8">
    <source>
        <dbReference type="Google" id="ProtNLM"/>
    </source>
</evidence>
<reference evidence="6 7" key="1">
    <citation type="journal article" date="2008" name="Nature">
        <title>The Trichoplax genome and the nature of placozoans.</title>
        <authorList>
            <person name="Srivastava M."/>
            <person name="Begovic E."/>
            <person name="Chapman J."/>
            <person name="Putnam N.H."/>
            <person name="Hellsten U."/>
            <person name="Kawashima T."/>
            <person name="Kuo A."/>
            <person name="Mitros T."/>
            <person name="Salamov A."/>
            <person name="Carpenter M.L."/>
            <person name="Signorovitch A.Y."/>
            <person name="Moreno M.A."/>
            <person name="Kamm K."/>
            <person name="Grimwood J."/>
            <person name="Schmutz J."/>
            <person name="Shapiro H."/>
            <person name="Grigoriev I.V."/>
            <person name="Buss L.W."/>
            <person name="Schierwater B."/>
            <person name="Dellaporta S.L."/>
            <person name="Rokhsar D.S."/>
        </authorList>
    </citation>
    <scope>NUCLEOTIDE SEQUENCE [LARGE SCALE GENOMIC DNA]</scope>
    <source>
        <strain evidence="6 7">Grell-BS-1999</strain>
    </source>
</reference>
<dbReference type="Proteomes" id="UP000009022">
    <property type="component" value="Unassembled WGS sequence"/>
</dbReference>
<dbReference type="Pfam" id="PF01027">
    <property type="entry name" value="Bax1-I"/>
    <property type="match status" value="1"/>
</dbReference>
<dbReference type="OMA" id="FGVMSLY"/>
<comment type="subcellular location">
    <subcellularLocation>
        <location evidence="1">Membrane</location>
        <topology evidence="1">Multi-pass membrane protein</topology>
    </subcellularLocation>
</comment>
<dbReference type="PhylomeDB" id="B3RJC2"/>